<evidence type="ECO:0000259" key="4">
    <source>
        <dbReference type="PROSITE" id="PS50280"/>
    </source>
</evidence>
<reference evidence="6" key="1">
    <citation type="journal article" date="2020" name="Stud. Mycol.">
        <title>101 Dothideomycetes genomes: A test case for predicting lifestyles and emergence of pathogens.</title>
        <authorList>
            <person name="Haridas S."/>
            <person name="Albert R."/>
            <person name="Binder M."/>
            <person name="Bloem J."/>
            <person name="LaButti K."/>
            <person name="Salamov A."/>
            <person name="Andreopoulos B."/>
            <person name="Baker S."/>
            <person name="Barry K."/>
            <person name="Bills G."/>
            <person name="Bluhm B."/>
            <person name="Cannon C."/>
            <person name="Castanera R."/>
            <person name="Culley D."/>
            <person name="Daum C."/>
            <person name="Ezra D."/>
            <person name="Gonzalez J."/>
            <person name="Henrissat B."/>
            <person name="Kuo A."/>
            <person name="Liang C."/>
            <person name="Lipzen A."/>
            <person name="Lutzoni F."/>
            <person name="Magnuson J."/>
            <person name="Mondo S."/>
            <person name="Nolan M."/>
            <person name="Ohm R."/>
            <person name="Pangilinan J."/>
            <person name="Park H.-J."/>
            <person name="Ramirez L."/>
            <person name="Alfaro M."/>
            <person name="Sun H."/>
            <person name="Tritt A."/>
            <person name="Yoshinaga Y."/>
            <person name="Zwiers L.-H."/>
            <person name="Turgeon B."/>
            <person name="Goodwin S."/>
            <person name="Spatafora J."/>
            <person name="Crous P."/>
            <person name="Grigoriev I."/>
        </authorList>
    </citation>
    <scope>NUCLEOTIDE SEQUENCE [LARGE SCALE GENOMIC DNA]</scope>
    <source>
        <strain evidence="6">CBS 304.66</strain>
    </source>
</reference>
<dbReference type="AlphaFoldDB" id="A0A9P4TRU5"/>
<feature type="domain" description="SET" evidence="4">
    <location>
        <begin position="239"/>
        <end position="547"/>
    </location>
</feature>
<dbReference type="Gene3D" id="6.10.140.2220">
    <property type="match status" value="1"/>
</dbReference>
<evidence type="ECO:0000256" key="1">
    <source>
        <dbReference type="ARBA" id="ARBA00022723"/>
    </source>
</evidence>
<dbReference type="PANTHER" id="PTHR12197">
    <property type="entry name" value="HISTONE-LYSINE N-METHYLTRANSFERASE SMYD"/>
    <property type="match status" value="1"/>
</dbReference>
<dbReference type="SUPFAM" id="SSF144232">
    <property type="entry name" value="HIT/MYND zinc finger-like"/>
    <property type="match status" value="1"/>
</dbReference>
<dbReference type="EMBL" id="ML986578">
    <property type="protein sequence ID" value="KAF2270998.1"/>
    <property type="molecule type" value="Genomic_DNA"/>
</dbReference>
<comment type="caution">
    <text evidence="5">The sequence shown here is derived from an EMBL/GenBank/DDBJ whole genome shotgun (WGS) entry which is preliminary data.</text>
</comment>
<dbReference type="Gene3D" id="2.170.270.10">
    <property type="entry name" value="SET domain"/>
    <property type="match status" value="1"/>
</dbReference>
<dbReference type="InterPro" id="IPR050869">
    <property type="entry name" value="H3K4_H4K5_MeTrfase"/>
</dbReference>
<name>A0A9P4TRU5_9PLEO</name>
<dbReference type="Pfam" id="PF01753">
    <property type="entry name" value="zf-MYND"/>
    <property type="match status" value="1"/>
</dbReference>
<evidence type="ECO:0000256" key="2">
    <source>
        <dbReference type="ARBA" id="ARBA00022771"/>
    </source>
</evidence>
<evidence type="ECO:0000256" key="3">
    <source>
        <dbReference type="ARBA" id="ARBA00022833"/>
    </source>
</evidence>
<dbReference type="GO" id="GO:0008270">
    <property type="term" value="F:zinc ion binding"/>
    <property type="evidence" value="ECO:0007669"/>
    <property type="project" value="UniProtKB-KW"/>
</dbReference>
<dbReference type="SUPFAM" id="SSF82199">
    <property type="entry name" value="SET domain"/>
    <property type="match status" value="1"/>
</dbReference>
<protein>
    <recommendedName>
        <fullName evidence="4">SET domain-containing protein</fullName>
    </recommendedName>
</protein>
<keyword evidence="6" id="KW-1185">Reference proteome</keyword>
<dbReference type="InterPro" id="IPR002893">
    <property type="entry name" value="Znf_MYND"/>
</dbReference>
<accession>A0A9P4TRU5</accession>
<sequence>MDPLDTHVNKILHERLAELKEVQANLADHPYSIPIRLRLAVVYRKLGYPDLAVGDAYKALLLVDEVIQEGEYHDRALGAAQNDISSGRAFDSAEEIHSSYDYGQRVDCCCQQISSTKVEIDEAEVARWSKICWPKSAYAILIGGLIDCGCLRSAFDYNSRATTAFPKTLLFTTYQKVLNQKLRSYFEAEGEDLEEIDVQEYPDKGFVRRELYPWNKHEPDRFSSESLEFLNGEMQAVAPKLEVKISNLPILTSTSVTTSVPIGLNDQIHYVKQLGVFAKERISPGELILQEKSLLTSVSRLHDLYCDACSASLPELGELNAANSPITCEDCNEVFFCSVACQDSAQAMYHPSLCGLTIEEKVPASEAADSLYTLLLVRSMALAETQDLHPLELREVRYVWGDYHGHDLDTIWKTDSKGSLADPFGSVPRTLPFSFTGNIIMPLHVLEKMDINIFEQSDRYDTWVFNTLYAKFRGTASARQGPDGRPELGAVHPMWCLANHSCDPNVTWEWQGNIKFWAKGTLVDWKGRGPTARAGLHIGEEVLSHYCDIRLPFKERREWAVGALGGQCMCPRCVWEEAEEVRMADTTE</sequence>
<organism evidence="5 6">
    <name type="scientific">Lojkania enalia</name>
    <dbReference type="NCBI Taxonomy" id="147567"/>
    <lineage>
        <taxon>Eukaryota</taxon>
        <taxon>Fungi</taxon>
        <taxon>Dikarya</taxon>
        <taxon>Ascomycota</taxon>
        <taxon>Pezizomycotina</taxon>
        <taxon>Dothideomycetes</taxon>
        <taxon>Pleosporomycetidae</taxon>
        <taxon>Pleosporales</taxon>
        <taxon>Pleosporales incertae sedis</taxon>
        <taxon>Lojkania</taxon>
    </lineage>
</organism>
<keyword evidence="3" id="KW-0862">Zinc</keyword>
<dbReference type="InterPro" id="IPR001214">
    <property type="entry name" value="SET_dom"/>
</dbReference>
<evidence type="ECO:0000313" key="6">
    <source>
        <dbReference type="Proteomes" id="UP000800093"/>
    </source>
</evidence>
<gene>
    <name evidence="5" type="ORF">CC78DRAFT_527951</name>
</gene>
<proteinExistence type="predicted"/>
<dbReference type="Pfam" id="PF00856">
    <property type="entry name" value="SET"/>
    <property type="match status" value="1"/>
</dbReference>
<keyword evidence="1" id="KW-0479">Metal-binding</keyword>
<dbReference type="InterPro" id="IPR046341">
    <property type="entry name" value="SET_dom_sf"/>
</dbReference>
<keyword evidence="2" id="KW-0863">Zinc-finger</keyword>
<dbReference type="Proteomes" id="UP000800093">
    <property type="component" value="Unassembled WGS sequence"/>
</dbReference>
<evidence type="ECO:0000313" key="5">
    <source>
        <dbReference type="EMBL" id="KAF2270998.1"/>
    </source>
</evidence>
<dbReference type="GO" id="GO:0005634">
    <property type="term" value="C:nucleus"/>
    <property type="evidence" value="ECO:0007669"/>
    <property type="project" value="TreeGrafter"/>
</dbReference>
<dbReference type="PANTHER" id="PTHR12197:SF273">
    <property type="entry name" value="MYND-TYPE ZINC FINGER PROTEIN SAMB"/>
    <property type="match status" value="1"/>
</dbReference>
<dbReference type="OrthoDB" id="438641at2759"/>
<dbReference type="PROSITE" id="PS50280">
    <property type="entry name" value="SET"/>
    <property type="match status" value="1"/>
</dbReference>
<dbReference type="Gene3D" id="1.10.220.160">
    <property type="match status" value="1"/>
</dbReference>